<proteinExistence type="predicted"/>
<dbReference type="EMBL" id="CP000386">
    <property type="protein sequence ID" value="ABG05248.1"/>
    <property type="molecule type" value="Genomic_DNA"/>
</dbReference>
<dbReference type="HOGENOM" id="CLU_084406_0_0_11"/>
<dbReference type="PANTHER" id="PTHR36434">
    <property type="entry name" value="MEMBRANE PROTEASE YUGP-RELATED"/>
    <property type="match status" value="1"/>
</dbReference>
<dbReference type="AlphaFoldDB" id="Q1ATN0"/>
<reference evidence="2 3" key="1">
    <citation type="submission" date="2006-06" db="EMBL/GenBank/DDBJ databases">
        <title>Complete sequence of Rubrobacter xylanophilus DSM 9941.</title>
        <authorList>
            <consortium name="US DOE Joint Genome Institute"/>
            <person name="Copeland A."/>
            <person name="Lucas S."/>
            <person name="Lapidus A."/>
            <person name="Barry K."/>
            <person name="Detter J.C."/>
            <person name="Glavina del Rio T."/>
            <person name="Hammon N."/>
            <person name="Israni S."/>
            <person name="Dalin E."/>
            <person name="Tice H."/>
            <person name="Pitluck S."/>
            <person name="Munk A.C."/>
            <person name="Brettin T."/>
            <person name="Bruce D."/>
            <person name="Han C."/>
            <person name="Tapia R."/>
            <person name="Gilna P."/>
            <person name="Schmutz J."/>
            <person name="Larimer F."/>
            <person name="Land M."/>
            <person name="Hauser L."/>
            <person name="Kyrpides N."/>
            <person name="Lykidis A."/>
            <person name="da Costa M.S."/>
            <person name="Rainey F.A."/>
            <person name="Empadinhas N."/>
            <person name="Jolivet E."/>
            <person name="Battista J.R."/>
            <person name="Richardson P."/>
        </authorList>
    </citation>
    <scope>NUCLEOTIDE SEQUENCE [LARGE SCALE GENOMIC DNA]</scope>
    <source>
        <strain evidence="3">DSM 9941 / NBRC 16129 / PRD-1</strain>
    </source>
</reference>
<keyword evidence="1" id="KW-1133">Transmembrane helix</keyword>
<organism evidence="2 3">
    <name type="scientific">Rubrobacter xylanophilus (strain DSM 9941 / JCM 11954 / NBRC 16129 / PRD-1)</name>
    <dbReference type="NCBI Taxonomy" id="266117"/>
    <lineage>
        <taxon>Bacteria</taxon>
        <taxon>Bacillati</taxon>
        <taxon>Actinomycetota</taxon>
        <taxon>Rubrobacteria</taxon>
        <taxon>Rubrobacterales</taxon>
        <taxon>Rubrobacteraceae</taxon>
        <taxon>Rubrobacter</taxon>
    </lineage>
</organism>
<keyword evidence="1" id="KW-0472">Membrane</keyword>
<sequence>MDERVELYLLVMIIGALISGAAALWVRSSYAAWSKRPSSSGLTGAEVARMILERNGLGHVRVEPVPGTLTDHYDPRAKAVRLSEGNFRGSSIAAVSVAAHECGHALQDAGGYLPMRLRAGIFPVVMFSSQVWPMAFVLGVIGLGQFWIQLAVVLFLAVLAFHVVTLPVEIDASRRAYGILGRYGVISSGEAGGSRRVLTAAAFTYIAAALTAVLTFLYLLFVSRQQQ</sequence>
<protein>
    <submittedName>
        <fullName evidence="2">Peptidase, membrane zinc metallopeptidase, putative</fullName>
    </submittedName>
</protein>
<dbReference type="PANTHER" id="PTHR36434:SF1">
    <property type="entry name" value="MEMBRANE PROTEASE YUGP-RELATED"/>
    <property type="match status" value="1"/>
</dbReference>
<dbReference type="PhylomeDB" id="Q1ATN0"/>
<keyword evidence="1" id="KW-0812">Transmembrane</keyword>
<feature type="transmembrane region" description="Helical" evidence="1">
    <location>
        <begin position="6"/>
        <end position="26"/>
    </location>
</feature>
<accession>Q1ATN0</accession>
<dbReference type="RefSeq" id="WP_011565262.1">
    <property type="nucleotide sequence ID" value="NC_008148.1"/>
</dbReference>
<evidence type="ECO:0000313" key="3">
    <source>
        <dbReference type="Proteomes" id="UP000006637"/>
    </source>
</evidence>
<evidence type="ECO:0000256" key="1">
    <source>
        <dbReference type="SAM" id="Phobius"/>
    </source>
</evidence>
<dbReference type="STRING" id="266117.Rxyl_2319"/>
<gene>
    <name evidence="2" type="ordered locus">Rxyl_2319</name>
</gene>
<evidence type="ECO:0000313" key="2">
    <source>
        <dbReference type="EMBL" id="ABG05248.1"/>
    </source>
</evidence>
<feature type="transmembrane region" description="Helical" evidence="1">
    <location>
        <begin position="147"/>
        <end position="168"/>
    </location>
</feature>
<dbReference type="InterPro" id="IPR007395">
    <property type="entry name" value="Zn_peptidase_2"/>
</dbReference>
<feature type="transmembrane region" description="Helical" evidence="1">
    <location>
        <begin position="121"/>
        <end position="141"/>
    </location>
</feature>
<feature type="transmembrane region" description="Helical" evidence="1">
    <location>
        <begin position="197"/>
        <end position="221"/>
    </location>
</feature>
<name>Q1ATN0_RUBXD</name>
<dbReference type="Proteomes" id="UP000006637">
    <property type="component" value="Chromosome"/>
</dbReference>
<dbReference type="KEGG" id="rxy:Rxyl_2319"/>
<dbReference type="eggNOG" id="COG2738">
    <property type="taxonomic scope" value="Bacteria"/>
</dbReference>
<keyword evidence="3" id="KW-1185">Reference proteome</keyword>
<dbReference type="Pfam" id="PF04298">
    <property type="entry name" value="Zn_peptidase_2"/>
    <property type="match status" value="1"/>
</dbReference>